<feature type="non-terminal residue" evidence="1">
    <location>
        <position position="1"/>
    </location>
</feature>
<dbReference type="EMBL" id="CAJVPW010008901">
    <property type="protein sequence ID" value="CAG8598252.1"/>
    <property type="molecule type" value="Genomic_DNA"/>
</dbReference>
<comment type="caution">
    <text evidence="1">The sequence shown here is derived from an EMBL/GenBank/DDBJ whole genome shotgun (WGS) entry which is preliminary data.</text>
</comment>
<name>A0ACA9ML93_9GLOM</name>
<dbReference type="Proteomes" id="UP000789366">
    <property type="component" value="Unassembled WGS sequence"/>
</dbReference>
<proteinExistence type="predicted"/>
<protein>
    <submittedName>
        <fullName evidence="1">10047_t:CDS:1</fullName>
    </submittedName>
</protein>
<evidence type="ECO:0000313" key="2">
    <source>
        <dbReference type="Proteomes" id="UP000789366"/>
    </source>
</evidence>
<gene>
    <name evidence="1" type="ORF">SPELUC_LOCUS7010</name>
</gene>
<evidence type="ECO:0000313" key="1">
    <source>
        <dbReference type="EMBL" id="CAG8598252.1"/>
    </source>
</evidence>
<organism evidence="1 2">
    <name type="scientific">Cetraspora pellucida</name>
    <dbReference type="NCBI Taxonomy" id="1433469"/>
    <lineage>
        <taxon>Eukaryota</taxon>
        <taxon>Fungi</taxon>
        <taxon>Fungi incertae sedis</taxon>
        <taxon>Mucoromycota</taxon>
        <taxon>Glomeromycotina</taxon>
        <taxon>Glomeromycetes</taxon>
        <taxon>Diversisporales</taxon>
        <taxon>Gigasporaceae</taxon>
        <taxon>Cetraspora</taxon>
    </lineage>
</organism>
<reference evidence="1" key="1">
    <citation type="submission" date="2021-06" db="EMBL/GenBank/DDBJ databases">
        <authorList>
            <person name="Kallberg Y."/>
            <person name="Tangrot J."/>
            <person name="Rosling A."/>
        </authorList>
    </citation>
    <scope>NUCLEOTIDE SEQUENCE</scope>
    <source>
        <strain evidence="1">28 12/20/2015</strain>
    </source>
</reference>
<sequence length="232" mass="27489">WTKIDQTISTLVSTFISNYANIHRYPSPGRHLQHDTQSIIYLPTDKDYTKVYDNFIECLNIFSEKPFDKISCKTSGTSEKEKRTTFEKKNKEHQELKDKFNEIRNTAEKRRQLLLQMKHMCNVRGLADNKSTKFEELIDKALMLLSQDENFIRHMKRVYQCNGIQYDDQNCILRIKIISWMRTANCGLFTILDTNEVLVLSIIFRHFNVLFLYCNADSNFVDYLYKLPEKVS</sequence>
<accession>A0ACA9ML93</accession>
<keyword evidence="2" id="KW-1185">Reference proteome</keyword>